<dbReference type="InterPro" id="IPR018122">
    <property type="entry name" value="TF_fork_head_CS_1"/>
</dbReference>
<gene>
    <name evidence="7" type="ORF">CUNI_LOCUS12661</name>
</gene>
<organism evidence="7 8">
    <name type="scientific">Candidula unifasciata</name>
    <dbReference type="NCBI Taxonomy" id="100452"/>
    <lineage>
        <taxon>Eukaryota</taxon>
        <taxon>Metazoa</taxon>
        <taxon>Spiralia</taxon>
        <taxon>Lophotrochozoa</taxon>
        <taxon>Mollusca</taxon>
        <taxon>Gastropoda</taxon>
        <taxon>Heterobranchia</taxon>
        <taxon>Euthyneura</taxon>
        <taxon>Panpulmonata</taxon>
        <taxon>Eupulmonata</taxon>
        <taxon>Stylommatophora</taxon>
        <taxon>Helicina</taxon>
        <taxon>Helicoidea</taxon>
        <taxon>Geomitridae</taxon>
        <taxon>Candidula</taxon>
    </lineage>
</organism>
<keyword evidence="3 4" id="KW-0539">Nucleus</keyword>
<dbReference type="GO" id="GO:0005634">
    <property type="term" value="C:nucleus"/>
    <property type="evidence" value="ECO:0007669"/>
    <property type="project" value="UniProtKB-SubCell"/>
</dbReference>
<name>A0A8S3ZCM5_9EUPU</name>
<comment type="caution">
    <text evidence="7">The sequence shown here is derived from an EMBL/GenBank/DDBJ whole genome shotgun (WGS) entry which is preliminary data.</text>
</comment>
<feature type="compositionally biased region" description="Low complexity" evidence="5">
    <location>
        <begin position="582"/>
        <end position="594"/>
    </location>
</feature>
<dbReference type="PANTHER" id="PTHR46262">
    <property type="entry name" value="FORKHEAD BOX PROTEIN BINIOU"/>
    <property type="match status" value="1"/>
</dbReference>
<dbReference type="InterPro" id="IPR036390">
    <property type="entry name" value="WH_DNA-bd_sf"/>
</dbReference>
<reference evidence="7" key="1">
    <citation type="submission" date="2021-04" db="EMBL/GenBank/DDBJ databases">
        <authorList>
            <consortium name="Molecular Ecology Group"/>
        </authorList>
    </citation>
    <scope>NUCLEOTIDE SEQUENCE</scope>
</reference>
<dbReference type="InterPro" id="IPR030456">
    <property type="entry name" value="TF_fork_head_CS_2"/>
</dbReference>
<evidence type="ECO:0000313" key="7">
    <source>
        <dbReference type="EMBL" id="CAG5127103.1"/>
    </source>
</evidence>
<evidence type="ECO:0000256" key="4">
    <source>
        <dbReference type="PROSITE-ProRule" id="PRU00089"/>
    </source>
</evidence>
<dbReference type="EMBL" id="CAJHNH020002569">
    <property type="protein sequence ID" value="CAG5127103.1"/>
    <property type="molecule type" value="Genomic_DNA"/>
</dbReference>
<sequence>MECLLEHKPYDSSMKVYDSSTLKSYDSSLKSYDPHIKYEGHMKQYEQHLKPYETSMKPYETSMKPYETSMKSYDTRSYDSVMKPYDTSMKHYDHSAMLPVSNGHDLCEIKNIAGSKIESKPSGGIGSAASGSQSASNGGGREDADSEDEAPSTTTNPPESPEEEGKNGKKSGVGVRRSEKPPYSYIALIVMAIQSSPTKRCTLSEIYQFLQQRFPFFRGSYQGWKNSVRHNLSLNECFIKLPKGIGRPGKGHFWTIDPAAEFMFEEGSFRRRPRGFRRKCQALKPFGMLNGMGSGGPMMSHYDFMGAHNTGMSPMNMPCGMSSGQMSSYDPYSQQMMSGNSMQQMNMGGNYGSMNAMGHGMGPSDYNLGTCNVSSGFPPPVSSTPNMTPPSYDREIMGSSMRDPTSRENHSILLRDSINSDSMGRDTSGTTGGVGVAQPVSRDGLLSPSSDITGRDTTISMTNKYPGSSPSAYSTRDTSITRDPSYHMRDAAIYSKDTSAMRDNSTPLYARESISDSLRDSSMYHREQPDIFSRDFTSTMTGGPSGNFTGLYQWSGPANRGGYPGVVKQQPLSPAGSTGSLQSMSPPSGSDQSSYGNASGHPLGSESMDLSVAGNFHFCFHDA</sequence>
<evidence type="ECO:0000313" key="8">
    <source>
        <dbReference type="Proteomes" id="UP000678393"/>
    </source>
</evidence>
<dbReference type="AlphaFoldDB" id="A0A8S3ZCM5"/>
<dbReference type="PROSITE" id="PS00657">
    <property type="entry name" value="FORK_HEAD_1"/>
    <property type="match status" value="1"/>
</dbReference>
<dbReference type="SMART" id="SM00339">
    <property type="entry name" value="FH"/>
    <property type="match status" value="1"/>
</dbReference>
<dbReference type="Pfam" id="PF00250">
    <property type="entry name" value="Forkhead"/>
    <property type="match status" value="1"/>
</dbReference>
<feature type="DNA-binding region" description="Fork-head" evidence="4">
    <location>
        <begin position="180"/>
        <end position="274"/>
    </location>
</feature>
<evidence type="ECO:0000259" key="6">
    <source>
        <dbReference type="PROSITE" id="PS50039"/>
    </source>
</evidence>
<dbReference type="GO" id="GO:0009887">
    <property type="term" value="P:animal organ morphogenesis"/>
    <property type="evidence" value="ECO:0007669"/>
    <property type="project" value="TreeGrafter"/>
</dbReference>
<feature type="region of interest" description="Disordered" evidence="5">
    <location>
        <begin position="562"/>
        <end position="606"/>
    </location>
</feature>
<protein>
    <recommendedName>
        <fullName evidence="6">Fork-head domain-containing protein</fullName>
    </recommendedName>
</protein>
<feature type="compositionally biased region" description="Polar residues" evidence="5">
    <location>
        <begin position="447"/>
        <end position="482"/>
    </location>
</feature>
<dbReference type="GO" id="GO:0000981">
    <property type="term" value="F:DNA-binding transcription factor activity, RNA polymerase II-specific"/>
    <property type="evidence" value="ECO:0007669"/>
    <property type="project" value="TreeGrafter"/>
</dbReference>
<dbReference type="FunFam" id="1.10.10.10:FF:000071">
    <property type="entry name" value="Forkhead box F1"/>
    <property type="match status" value="1"/>
</dbReference>
<dbReference type="PROSITE" id="PS50039">
    <property type="entry name" value="FORK_HEAD_3"/>
    <property type="match status" value="1"/>
</dbReference>
<keyword evidence="8" id="KW-1185">Reference proteome</keyword>
<feature type="region of interest" description="Disordered" evidence="5">
    <location>
        <begin position="117"/>
        <end position="176"/>
    </location>
</feature>
<feature type="domain" description="Fork-head" evidence="6">
    <location>
        <begin position="180"/>
        <end position="274"/>
    </location>
</feature>
<evidence type="ECO:0000256" key="5">
    <source>
        <dbReference type="SAM" id="MobiDB-lite"/>
    </source>
</evidence>
<feature type="compositionally biased region" description="Low complexity" evidence="5">
    <location>
        <begin position="127"/>
        <end position="136"/>
    </location>
</feature>
<feature type="region of interest" description="Disordered" evidence="5">
    <location>
        <begin position="417"/>
        <end position="484"/>
    </location>
</feature>
<dbReference type="InterPro" id="IPR051770">
    <property type="entry name" value="Forkhead_box_regulator"/>
</dbReference>
<accession>A0A8S3ZCM5</accession>
<dbReference type="PROSITE" id="PS00658">
    <property type="entry name" value="FORK_HEAD_2"/>
    <property type="match status" value="1"/>
</dbReference>
<proteinExistence type="predicted"/>
<dbReference type="InterPro" id="IPR036388">
    <property type="entry name" value="WH-like_DNA-bd_sf"/>
</dbReference>
<evidence type="ECO:0000256" key="3">
    <source>
        <dbReference type="ARBA" id="ARBA00023242"/>
    </source>
</evidence>
<dbReference type="GO" id="GO:0000978">
    <property type="term" value="F:RNA polymerase II cis-regulatory region sequence-specific DNA binding"/>
    <property type="evidence" value="ECO:0007669"/>
    <property type="project" value="TreeGrafter"/>
</dbReference>
<dbReference type="Proteomes" id="UP000678393">
    <property type="component" value="Unassembled WGS sequence"/>
</dbReference>
<keyword evidence="2 4" id="KW-0238">DNA-binding</keyword>
<comment type="subcellular location">
    <subcellularLocation>
        <location evidence="1 4">Nucleus</location>
    </subcellularLocation>
</comment>
<evidence type="ECO:0000256" key="2">
    <source>
        <dbReference type="ARBA" id="ARBA00023125"/>
    </source>
</evidence>
<dbReference type="InterPro" id="IPR001766">
    <property type="entry name" value="Fork_head_dom"/>
</dbReference>
<dbReference type="Gene3D" id="1.10.10.10">
    <property type="entry name" value="Winged helix-like DNA-binding domain superfamily/Winged helix DNA-binding domain"/>
    <property type="match status" value="1"/>
</dbReference>
<dbReference type="OrthoDB" id="5954824at2759"/>
<dbReference type="PANTHER" id="PTHR46262:SF2">
    <property type="entry name" value="FORKHEAD BOX PROTEIN BINIOU"/>
    <property type="match status" value="1"/>
</dbReference>
<evidence type="ECO:0000256" key="1">
    <source>
        <dbReference type="ARBA" id="ARBA00004123"/>
    </source>
</evidence>
<feature type="compositionally biased region" description="Polar residues" evidence="5">
    <location>
        <begin position="417"/>
        <end position="429"/>
    </location>
</feature>
<dbReference type="PRINTS" id="PR00053">
    <property type="entry name" value="FORKHEAD"/>
</dbReference>
<dbReference type="SUPFAM" id="SSF46785">
    <property type="entry name" value="Winged helix' DNA-binding domain"/>
    <property type="match status" value="1"/>
</dbReference>
<feature type="compositionally biased region" description="Polar residues" evidence="5">
    <location>
        <begin position="570"/>
        <end position="581"/>
    </location>
</feature>